<proteinExistence type="predicted"/>
<dbReference type="InterPro" id="IPR004242">
    <property type="entry name" value="Transposase_21"/>
</dbReference>
<protein>
    <submittedName>
        <fullName evidence="1">Uncharacterized protein</fullName>
    </submittedName>
</protein>
<dbReference type="Pfam" id="PF02992">
    <property type="entry name" value="Transposase_21"/>
    <property type="match status" value="1"/>
</dbReference>
<organism evidence="1 2">
    <name type="scientific">Jaapia argillacea MUCL 33604</name>
    <dbReference type="NCBI Taxonomy" id="933084"/>
    <lineage>
        <taxon>Eukaryota</taxon>
        <taxon>Fungi</taxon>
        <taxon>Dikarya</taxon>
        <taxon>Basidiomycota</taxon>
        <taxon>Agaricomycotina</taxon>
        <taxon>Agaricomycetes</taxon>
        <taxon>Agaricomycetidae</taxon>
        <taxon>Jaapiales</taxon>
        <taxon>Jaapiaceae</taxon>
        <taxon>Jaapia</taxon>
    </lineage>
</organism>
<dbReference type="AlphaFoldDB" id="A0A067PRD3"/>
<dbReference type="OrthoDB" id="2742740at2759"/>
<evidence type="ECO:0000313" key="2">
    <source>
        <dbReference type="Proteomes" id="UP000027265"/>
    </source>
</evidence>
<keyword evidence="2" id="KW-1185">Reference proteome</keyword>
<name>A0A067PRD3_9AGAM</name>
<gene>
    <name evidence="1" type="ORF">JAAARDRAFT_61652</name>
</gene>
<dbReference type="STRING" id="933084.A0A067PRD3"/>
<sequence length="311" mass="35437">MDPNDVIVYPEERKALQTQLLGGYKPSVIPPGDFSPPRTLTASELASLKHYLVWQKTNGTVKAYNGHADNLRDENIEILSLYSVHKLAIELTDLRPAQVDICPWNCLAYTGEYENLQFCLYIHDKKPCGLACYCPKQSPSDKNQPQAQMTYMQIMAIIRGLYANIESSVLMRRWDQLLQQALKLVAEAKERKYSDFGDSNVHLHHYNDMKLFQEKRDIAFALLTDGAQLTMKKESDTWVLILIILNLPPEIQYKTSNTIIPLAIPGPYSPENIESFLLVKVSGCGMLLTLHTFCVELIFVWLLEICLDLQN</sequence>
<accession>A0A067PRD3</accession>
<dbReference type="InParanoid" id="A0A067PRD3"/>
<reference evidence="2" key="1">
    <citation type="journal article" date="2014" name="Proc. Natl. Acad. Sci. U.S.A.">
        <title>Extensive sampling of basidiomycete genomes demonstrates inadequacy of the white-rot/brown-rot paradigm for wood decay fungi.</title>
        <authorList>
            <person name="Riley R."/>
            <person name="Salamov A.A."/>
            <person name="Brown D.W."/>
            <person name="Nagy L.G."/>
            <person name="Floudas D."/>
            <person name="Held B.W."/>
            <person name="Levasseur A."/>
            <person name="Lombard V."/>
            <person name="Morin E."/>
            <person name="Otillar R."/>
            <person name="Lindquist E.A."/>
            <person name="Sun H."/>
            <person name="LaButti K.M."/>
            <person name="Schmutz J."/>
            <person name="Jabbour D."/>
            <person name="Luo H."/>
            <person name="Baker S.E."/>
            <person name="Pisabarro A.G."/>
            <person name="Walton J.D."/>
            <person name="Blanchette R.A."/>
            <person name="Henrissat B."/>
            <person name="Martin F."/>
            <person name="Cullen D."/>
            <person name="Hibbett D.S."/>
            <person name="Grigoriev I.V."/>
        </authorList>
    </citation>
    <scope>NUCLEOTIDE SEQUENCE [LARGE SCALE GENOMIC DNA]</scope>
    <source>
        <strain evidence="2">MUCL 33604</strain>
    </source>
</reference>
<dbReference type="Proteomes" id="UP000027265">
    <property type="component" value="Unassembled WGS sequence"/>
</dbReference>
<dbReference type="HOGENOM" id="CLU_063594_0_0_1"/>
<evidence type="ECO:0000313" key="1">
    <source>
        <dbReference type="EMBL" id="KDQ52871.1"/>
    </source>
</evidence>
<dbReference type="EMBL" id="KL197737">
    <property type="protein sequence ID" value="KDQ52871.1"/>
    <property type="molecule type" value="Genomic_DNA"/>
</dbReference>